<dbReference type="RefSeq" id="WP_187563909.1">
    <property type="nucleotide sequence ID" value="NZ_JACGWS010000014.1"/>
</dbReference>
<dbReference type="SUPFAM" id="SSF51735">
    <property type="entry name" value="NAD(P)-binding Rossmann-fold domains"/>
    <property type="match status" value="1"/>
</dbReference>
<dbReference type="CDD" id="cd05930">
    <property type="entry name" value="A_NRPS"/>
    <property type="match status" value="1"/>
</dbReference>
<dbReference type="Gene3D" id="3.30.559.30">
    <property type="entry name" value="Nonribosomal peptide synthetase, condensation domain"/>
    <property type="match status" value="1"/>
</dbReference>
<dbReference type="InterPro" id="IPR045851">
    <property type="entry name" value="AMP-bd_C_sf"/>
</dbReference>
<dbReference type="Pfam" id="PF13193">
    <property type="entry name" value="AMP-binding_C"/>
    <property type="match status" value="1"/>
</dbReference>
<gene>
    <name evidence="3" type="ORF">H2O64_19505</name>
</gene>
<dbReference type="InterPro" id="IPR036291">
    <property type="entry name" value="NAD(P)-bd_dom_sf"/>
</dbReference>
<dbReference type="SUPFAM" id="SSF47336">
    <property type="entry name" value="ACP-like"/>
    <property type="match status" value="1"/>
</dbReference>
<dbReference type="Pfam" id="PF00550">
    <property type="entry name" value="PP-binding"/>
    <property type="match status" value="1"/>
</dbReference>
<dbReference type="InterPro" id="IPR009081">
    <property type="entry name" value="PP-bd_ACP"/>
</dbReference>
<dbReference type="PANTHER" id="PTHR45527:SF1">
    <property type="entry name" value="FATTY ACID SYNTHASE"/>
    <property type="match status" value="1"/>
</dbReference>
<dbReference type="NCBIfam" id="TIGR01733">
    <property type="entry name" value="AA-adenyl-dom"/>
    <property type="match status" value="1"/>
</dbReference>
<dbReference type="EMBL" id="JACGWS010000014">
    <property type="protein sequence ID" value="MBC8756869.1"/>
    <property type="molecule type" value="Genomic_DNA"/>
</dbReference>
<comment type="caution">
    <text evidence="3">The sequence shown here is derived from an EMBL/GenBank/DDBJ whole genome shotgun (WGS) entry which is preliminary data.</text>
</comment>
<proteinExistence type="predicted"/>
<dbReference type="InterPro" id="IPR013120">
    <property type="entry name" value="FAR_NAD-bd"/>
</dbReference>
<dbReference type="SUPFAM" id="SSF56801">
    <property type="entry name" value="Acetyl-CoA synthetase-like"/>
    <property type="match status" value="1"/>
</dbReference>
<keyword evidence="1" id="KW-0436">Ligase</keyword>
<evidence type="ECO:0000313" key="4">
    <source>
        <dbReference type="Proteomes" id="UP000619238"/>
    </source>
</evidence>
<dbReference type="Gene3D" id="1.10.1200.10">
    <property type="entry name" value="ACP-like"/>
    <property type="match status" value="1"/>
</dbReference>
<feature type="domain" description="Carrier" evidence="2">
    <location>
        <begin position="1051"/>
        <end position="1126"/>
    </location>
</feature>
<evidence type="ECO:0000259" key="2">
    <source>
        <dbReference type="PROSITE" id="PS50075"/>
    </source>
</evidence>
<sequence length="1531" mass="175301">MNSANDTVLEILTNAKKLGVDVFLEEDGLKVKIDKSKTVDQDLINILKSNKSLIVDFLKAESKNFQEISKGIQKITKYNRDEIGKIPLTFAQEQLWFVDQLQGSANYHSSNVFNIKGGLDISLLEKTIRAIIERHEVLRTVIRQDENLDTYQYVLNSDLWKMKFTKVTEKGSLNEIFKNDTAAPFTLKDDFLIRVHLVKLEEKEYMLHIVMHHLVYDGWSMPILFTELVQIYHALSHGLVPNLEELPIQYADYSIWLRKRYDETFLKESLNFWKKQLHNYKTLDFPFDYPRKSIQSINGAVHTSNIDTELKTSIDEFVKEKQLTTFMFMTSVLNILLYKYTDESDICIGTPVANRDHKETQSLIGYFVNTLPLRTKLDENSNFFQIIESVKENIVQSLKYKEVPFEKIVDTVIQKRDLSKTPIFQIMLSVQNDQITGELAKTEAANANANGNANEIQIEIKPSEGVFAKFDLTFTIESRADSIVLDIEYCTDLFERETVERIGKYFSHLTKLLLETPEQPIRNIELITADDKQKLIHDVNTIDDDFIKNDTETILDYFDRQVAQNPNALAVISPEKNEELTYKELNDKADKIAYYLQESYNIQKDDLVGIMLERSPSMIISILGVLKSGAGYLPIDLDYPVDRKMFMIENSKIKSLIISSVDIFDEILAADLNVFIIDSKLGFIPAYPGKSLNSSSDDGLAYTIYTSGTSGVPKGVMIEHKSLLNLCTYHTNLHNITKDARVALYQGTSFDGSVWELFPYLIAGARLYPIESNEIRFDMRKLVEFIEENEITHIHVPTQIVLNLIDQNISLKNTIVMTGGEALKIPTTNSLKIYNNYGPTEGTVVSTDYKVSPYDLGSIPIGKPISGVSTYVLNKNKQLLPQGCIGELYIGGNGIARGYLGKEELTNTVFLKDNFLNRGSKMYKTGDLVRLRNDGNLEFKGRVDRQVKIRGYRIELSEIENVLMEIEAISNAIVIDKVENQNISLVAYLVIDGDFNKKEIIRYLTTKVPGYMIPSFIVKIDALPLNENGKIDIKKLPDVEGNNTLRENYIAPRNQVEKDITEIWEQLLGLKKIGINDDFFELGGYSLLITKMIPLFKKKFKEDVEVKTLFNFSTIAKLADYITNKETLKDKLFKVLDLEKESKLDIDFSMIDSLEKFKLVPEHILITGATGFIGTYLLKDLLINTQATIYCLVREKEGLVCKERILNSLKDYNLYDASFDDRIVAVKGDLSKAYLGIELKMYNQLSKKIDYVYNSATYMDHHSPYSKLKNTNVYGTIELLNFSLKNKLKKIIHLSNLGRFIPPHHENKFFEWSSREYEIHHEFNGYGASKCVGEIMMKKSLDAGMPIQIYRIGLTTGDLITGKIPKSQWFTKLLKSCYELGAYTSEYMAPITPIDFVSEVITKLSLQNDLEQNIFHLNNNRLVSLKRIFDNSVGLDKKIENLTLQQLLMKFLEDSDKLHLPILSFIDFNSPELINALEGNHPVREDGIEDDMTHNSNELTMRIVKEKLGLEFPDMKDYVKHYVRSAVNDYN</sequence>
<dbReference type="Gene3D" id="3.30.559.10">
    <property type="entry name" value="Chloramphenicol acetyltransferase-like domain"/>
    <property type="match status" value="1"/>
</dbReference>
<dbReference type="Gene3D" id="2.30.38.10">
    <property type="entry name" value="Luciferase, Domain 3"/>
    <property type="match status" value="1"/>
</dbReference>
<dbReference type="InterPro" id="IPR001242">
    <property type="entry name" value="Condensation_dom"/>
</dbReference>
<keyword evidence="4" id="KW-1185">Reference proteome</keyword>
<evidence type="ECO:0000313" key="3">
    <source>
        <dbReference type="EMBL" id="MBC8756869.1"/>
    </source>
</evidence>
<dbReference type="PANTHER" id="PTHR45527">
    <property type="entry name" value="NONRIBOSOMAL PEPTIDE SYNTHETASE"/>
    <property type="match status" value="1"/>
</dbReference>
<dbReference type="InterPro" id="IPR000873">
    <property type="entry name" value="AMP-dep_synth/lig_dom"/>
</dbReference>
<protein>
    <submittedName>
        <fullName evidence="3">Amino acid adenylation domain-containing protein</fullName>
    </submittedName>
</protein>
<dbReference type="Pfam" id="PF00501">
    <property type="entry name" value="AMP-binding"/>
    <property type="match status" value="1"/>
</dbReference>
<dbReference type="SUPFAM" id="SSF52777">
    <property type="entry name" value="CoA-dependent acyltransferases"/>
    <property type="match status" value="2"/>
</dbReference>
<accession>A0ABR7QE74</accession>
<reference evidence="3 4" key="1">
    <citation type="submission" date="2020-07" db="EMBL/GenBank/DDBJ databases">
        <title>Description of Kordia aestuariivivens sp. nov., isolated from a tidal flat.</title>
        <authorList>
            <person name="Park S."/>
            <person name="Yoon J.-H."/>
        </authorList>
    </citation>
    <scope>NUCLEOTIDE SEQUENCE [LARGE SCALE GENOMIC DNA]</scope>
    <source>
        <strain evidence="3 4">YSTF-M3</strain>
    </source>
</reference>
<dbReference type="PROSITE" id="PS50075">
    <property type="entry name" value="CARRIER"/>
    <property type="match status" value="1"/>
</dbReference>
<dbReference type="Pfam" id="PF07993">
    <property type="entry name" value="NAD_binding_4"/>
    <property type="match status" value="1"/>
</dbReference>
<dbReference type="InterPro" id="IPR025110">
    <property type="entry name" value="AMP-bd_C"/>
</dbReference>
<name>A0ABR7QE74_9FLAO</name>
<dbReference type="CDD" id="cd19531">
    <property type="entry name" value="LCL_NRPS-like"/>
    <property type="match status" value="1"/>
</dbReference>
<dbReference type="InterPro" id="IPR023213">
    <property type="entry name" value="CAT-like_dom_sf"/>
</dbReference>
<dbReference type="Gene3D" id="3.40.50.980">
    <property type="match status" value="2"/>
</dbReference>
<dbReference type="Proteomes" id="UP000619238">
    <property type="component" value="Unassembled WGS sequence"/>
</dbReference>
<organism evidence="3 4">
    <name type="scientific">Kordia aestuariivivens</name>
    <dbReference type="NCBI Taxonomy" id="2759037"/>
    <lineage>
        <taxon>Bacteria</taxon>
        <taxon>Pseudomonadati</taxon>
        <taxon>Bacteroidota</taxon>
        <taxon>Flavobacteriia</taxon>
        <taxon>Flavobacteriales</taxon>
        <taxon>Flavobacteriaceae</taxon>
        <taxon>Kordia</taxon>
    </lineage>
</organism>
<evidence type="ECO:0000256" key="1">
    <source>
        <dbReference type="ARBA" id="ARBA00022598"/>
    </source>
</evidence>
<dbReference type="InterPro" id="IPR036736">
    <property type="entry name" value="ACP-like_sf"/>
</dbReference>
<dbReference type="Gene3D" id="3.40.50.720">
    <property type="entry name" value="NAD(P)-binding Rossmann-like Domain"/>
    <property type="match status" value="1"/>
</dbReference>
<dbReference type="InterPro" id="IPR010071">
    <property type="entry name" value="AA_adenyl_dom"/>
</dbReference>
<dbReference type="Pfam" id="PF00668">
    <property type="entry name" value="Condensation"/>
    <property type="match status" value="1"/>
</dbReference>
<dbReference type="Gene3D" id="3.30.300.30">
    <property type="match status" value="1"/>
</dbReference>